<comment type="caution">
    <text evidence="1">The sequence shown here is derived from an EMBL/GenBank/DDBJ whole genome shotgun (WGS) entry which is preliminary data.</text>
</comment>
<proteinExistence type="predicted"/>
<accession>A0A834S9D3</accession>
<dbReference type="AlphaFoldDB" id="A0A834S9D3"/>
<dbReference type="KEGG" id="ptrr:90954372"/>
<sequence>MIFGRALIPSLVALSSRKTMPATPTGTMSQGRNI</sequence>
<dbReference type="EMBL" id="NQIK02000001">
    <property type="protein sequence ID" value="KAF7578428.1"/>
    <property type="molecule type" value="Genomic_DNA"/>
</dbReference>
<organism evidence="1 2">
    <name type="scientific">Pyrenophora tritici-repentis</name>
    <dbReference type="NCBI Taxonomy" id="45151"/>
    <lineage>
        <taxon>Eukaryota</taxon>
        <taxon>Fungi</taxon>
        <taxon>Dikarya</taxon>
        <taxon>Ascomycota</taxon>
        <taxon>Pezizomycotina</taxon>
        <taxon>Dothideomycetes</taxon>
        <taxon>Pleosporomycetidae</taxon>
        <taxon>Pleosporales</taxon>
        <taxon>Pleosporineae</taxon>
        <taxon>Pleosporaceae</taxon>
        <taxon>Pyrenophora</taxon>
    </lineage>
</organism>
<name>A0A834S9D3_9PLEO</name>
<protein>
    <submittedName>
        <fullName evidence="1">Uncharacterized protein</fullName>
    </submittedName>
</protein>
<evidence type="ECO:0000313" key="2">
    <source>
        <dbReference type="Proteomes" id="UP000245464"/>
    </source>
</evidence>
<reference evidence="1 2" key="1">
    <citation type="journal article" date="2018" name="BMC Genomics">
        <title>Comparative genomics of the wheat fungal pathogen Pyrenophora tritici-repentis reveals chromosomal variations and genome plasticity.</title>
        <authorList>
            <person name="Moolhuijzen P."/>
            <person name="See P.T."/>
            <person name="Hane J.K."/>
            <person name="Shi G."/>
            <person name="Liu Z."/>
            <person name="Oliver R.P."/>
            <person name="Moffat C.S."/>
        </authorList>
    </citation>
    <scope>NUCLEOTIDE SEQUENCE [LARGE SCALE GENOMIC DNA]</scope>
    <source>
        <strain evidence="1">M4</strain>
    </source>
</reference>
<evidence type="ECO:0000313" key="1">
    <source>
        <dbReference type="EMBL" id="KAF7578428.1"/>
    </source>
</evidence>
<dbReference type="Proteomes" id="UP000245464">
    <property type="component" value="Chromosome 1"/>
</dbReference>
<dbReference type="GeneID" id="90954372"/>
<gene>
    <name evidence="1" type="ORF">PtrM4_026680</name>
</gene>
<dbReference type="RefSeq" id="XP_065965933.1">
    <property type="nucleotide sequence ID" value="XM_066103731.1"/>
</dbReference>